<accession>A0A2N5Y124</accession>
<dbReference type="OrthoDB" id="9794407at2"/>
<dbReference type="InterPro" id="IPR011004">
    <property type="entry name" value="Trimer_LpxA-like_sf"/>
</dbReference>
<dbReference type="EMBL" id="PKLZ01000008">
    <property type="protein sequence ID" value="PLW82090.1"/>
    <property type="molecule type" value="Genomic_DNA"/>
</dbReference>
<reference evidence="6" key="1">
    <citation type="submission" date="2017-11" db="EMBL/GenBank/DDBJ databases">
        <title>The draft genome sequence of Chromatocurvus sp. F02.</title>
        <authorList>
            <person name="Du Z.-J."/>
            <person name="Chang Y.-Q."/>
        </authorList>
    </citation>
    <scope>NUCLEOTIDE SEQUENCE [LARGE SCALE GENOMIC DNA]</scope>
    <source>
        <strain evidence="6">F02</strain>
    </source>
</reference>
<dbReference type="RefSeq" id="WP_101521341.1">
    <property type="nucleotide sequence ID" value="NZ_PKLZ01000008.1"/>
</dbReference>
<dbReference type="AlphaFoldDB" id="A0A2N5Y124"/>
<sequence>MKKRIGIFGTSGMGREAGDVARACGIEPFYVARDEIEVAGWIGAGEVILEKEVGAYSHYPFVIGIGDNEIRRKVALRFEGKLDFSNLVHPSATFGYRQRKVINEAQGVIVAAGVRFTSNIAVESFVLFNQNATIAHDCVVEHFVHVAPGANISGNVHLRQGVWVGAGAVINQGDDKRRLTIGMNSVIGSGAVVTEDCEPNGIYVGVPAKRIK</sequence>
<protein>
    <recommendedName>
        <fullName evidence="4">PglD N-terminal domain-containing protein</fullName>
    </recommendedName>
</protein>
<feature type="site" description="Increases basicity of active site His" evidence="2">
    <location>
        <position position="137"/>
    </location>
</feature>
<dbReference type="Gene3D" id="2.160.10.10">
    <property type="entry name" value="Hexapeptide repeat proteins"/>
    <property type="match status" value="1"/>
</dbReference>
<dbReference type="PANTHER" id="PTHR43300">
    <property type="entry name" value="ACETYLTRANSFERASE"/>
    <property type="match status" value="1"/>
</dbReference>
<evidence type="ECO:0000259" key="4">
    <source>
        <dbReference type="Pfam" id="PF17836"/>
    </source>
</evidence>
<evidence type="ECO:0000256" key="2">
    <source>
        <dbReference type="PIRSR" id="PIRSR620019-1"/>
    </source>
</evidence>
<proteinExistence type="inferred from homology"/>
<evidence type="ECO:0000313" key="6">
    <source>
        <dbReference type="Proteomes" id="UP000234845"/>
    </source>
</evidence>
<comment type="similarity">
    <text evidence="1">Belongs to the transferase hexapeptide repeat family.</text>
</comment>
<keyword evidence="6" id="KW-1185">Reference proteome</keyword>
<feature type="binding site" evidence="3">
    <location>
        <position position="66"/>
    </location>
    <ligand>
        <name>substrate</name>
    </ligand>
</feature>
<dbReference type="SUPFAM" id="SSF51161">
    <property type="entry name" value="Trimeric LpxA-like enzymes"/>
    <property type="match status" value="1"/>
</dbReference>
<feature type="domain" description="PglD N-terminal" evidence="4">
    <location>
        <begin position="4"/>
        <end position="75"/>
    </location>
</feature>
<dbReference type="InterPro" id="IPR041561">
    <property type="entry name" value="PglD_N"/>
</dbReference>
<comment type="caution">
    <text evidence="5">The sequence shown here is derived from an EMBL/GenBank/DDBJ whole genome shotgun (WGS) entry which is preliminary data.</text>
</comment>
<organism evidence="5 6">
    <name type="scientific">Kineobactrum sediminis</name>
    <dbReference type="NCBI Taxonomy" id="1905677"/>
    <lineage>
        <taxon>Bacteria</taxon>
        <taxon>Pseudomonadati</taxon>
        <taxon>Pseudomonadota</taxon>
        <taxon>Gammaproteobacteria</taxon>
        <taxon>Cellvibrionales</taxon>
        <taxon>Halieaceae</taxon>
        <taxon>Kineobactrum</taxon>
    </lineage>
</organism>
<evidence type="ECO:0000313" key="5">
    <source>
        <dbReference type="EMBL" id="PLW82090.1"/>
    </source>
</evidence>
<feature type="binding site" evidence="3">
    <location>
        <position position="145"/>
    </location>
    <ligand>
        <name>acetyl-CoA</name>
        <dbReference type="ChEBI" id="CHEBI:57288"/>
    </ligand>
</feature>
<dbReference type="PANTHER" id="PTHR43300:SF7">
    <property type="entry name" value="UDP-N-ACETYLBACILLOSAMINE N-ACETYLTRANSFERASE"/>
    <property type="match status" value="1"/>
</dbReference>
<dbReference type="Gene3D" id="3.40.50.20">
    <property type="match status" value="1"/>
</dbReference>
<name>A0A2N5Y124_9GAMM</name>
<dbReference type="InterPro" id="IPR020019">
    <property type="entry name" value="AcTrfase_PglD-like"/>
</dbReference>
<evidence type="ECO:0000256" key="1">
    <source>
        <dbReference type="ARBA" id="ARBA00007274"/>
    </source>
</evidence>
<feature type="active site" description="Proton acceptor" evidence="2">
    <location>
        <position position="136"/>
    </location>
</feature>
<dbReference type="Pfam" id="PF17836">
    <property type="entry name" value="PglD_N"/>
    <property type="match status" value="1"/>
</dbReference>
<evidence type="ECO:0000256" key="3">
    <source>
        <dbReference type="PIRSR" id="PIRSR620019-2"/>
    </source>
</evidence>
<dbReference type="InterPro" id="IPR050179">
    <property type="entry name" value="Trans_hexapeptide_repeat"/>
</dbReference>
<dbReference type="Proteomes" id="UP000234845">
    <property type="component" value="Unassembled WGS sequence"/>
</dbReference>
<gene>
    <name evidence="5" type="ORF">CWI75_09835</name>
</gene>
<dbReference type="CDD" id="cd03360">
    <property type="entry name" value="LbH_AT_putative"/>
    <property type="match status" value="1"/>
</dbReference>